<sequence length="111" mass="11920">MTAVTENDRKRLKDLIIGLADGQKAIENRITAIESNLEGIRTDLTNLAIGQAEIKGEIKAVDSRITGLKERTDDINGRINIMTVGFLGILGVFVTALVGIVGKIAFFPGNP</sequence>
<gene>
    <name evidence="2" type="ORF">V0288_20025</name>
</gene>
<organism evidence="2 3">
    <name type="scientific">Pannus brasiliensis CCIBt3594</name>
    <dbReference type="NCBI Taxonomy" id="1427578"/>
    <lineage>
        <taxon>Bacteria</taxon>
        <taxon>Bacillati</taxon>
        <taxon>Cyanobacteriota</taxon>
        <taxon>Cyanophyceae</taxon>
        <taxon>Oscillatoriophycideae</taxon>
        <taxon>Chroococcales</taxon>
        <taxon>Microcystaceae</taxon>
        <taxon>Pannus</taxon>
    </lineage>
</organism>
<evidence type="ECO:0000313" key="3">
    <source>
        <dbReference type="Proteomes" id="UP001328733"/>
    </source>
</evidence>
<dbReference type="RefSeq" id="WP_332866911.1">
    <property type="nucleotide sequence ID" value="NZ_JBAFSM010000048.1"/>
</dbReference>
<keyword evidence="3" id="KW-1185">Reference proteome</keyword>
<evidence type="ECO:0008006" key="4">
    <source>
        <dbReference type="Google" id="ProtNLM"/>
    </source>
</evidence>
<evidence type="ECO:0000313" key="2">
    <source>
        <dbReference type="EMBL" id="MEG3439425.1"/>
    </source>
</evidence>
<comment type="caution">
    <text evidence="2">The sequence shown here is derived from an EMBL/GenBank/DDBJ whole genome shotgun (WGS) entry which is preliminary data.</text>
</comment>
<dbReference type="Proteomes" id="UP001328733">
    <property type="component" value="Unassembled WGS sequence"/>
</dbReference>
<dbReference type="AlphaFoldDB" id="A0AAW9QNR3"/>
<feature type="transmembrane region" description="Helical" evidence="1">
    <location>
        <begin position="79"/>
        <end position="106"/>
    </location>
</feature>
<evidence type="ECO:0000256" key="1">
    <source>
        <dbReference type="SAM" id="Phobius"/>
    </source>
</evidence>
<keyword evidence="1" id="KW-1133">Transmembrane helix</keyword>
<keyword evidence="1" id="KW-0812">Transmembrane</keyword>
<dbReference type="Gene3D" id="1.20.5.340">
    <property type="match status" value="1"/>
</dbReference>
<protein>
    <recommendedName>
        <fullName evidence="4">DUF4164 domain-containing protein</fullName>
    </recommendedName>
</protein>
<keyword evidence="1" id="KW-0472">Membrane</keyword>
<proteinExistence type="predicted"/>
<dbReference type="EMBL" id="JBAFSM010000048">
    <property type="protein sequence ID" value="MEG3439425.1"/>
    <property type="molecule type" value="Genomic_DNA"/>
</dbReference>
<name>A0AAW9QNR3_9CHRO</name>
<accession>A0AAW9QNR3</accession>
<reference evidence="2 3" key="1">
    <citation type="submission" date="2024-01" db="EMBL/GenBank/DDBJ databases">
        <title>Genomic insights into the taxonomy and metabolism of the cyanobacterium Pannus brasiliensis CCIBt3594.</title>
        <authorList>
            <person name="Machado M."/>
            <person name="Botero N.B."/>
            <person name="Andreote A.P.D."/>
            <person name="Feitosa A.M.T."/>
            <person name="Popin R."/>
            <person name="Sivonen K."/>
            <person name="Fiore M.F."/>
        </authorList>
    </citation>
    <scope>NUCLEOTIDE SEQUENCE [LARGE SCALE GENOMIC DNA]</scope>
    <source>
        <strain evidence="2 3">CCIBt3594</strain>
    </source>
</reference>